<sequence length="133" mass="14673">MTQNLCGSMYPTAAISGQYHINCPAVRTLMCQPLTQSYKQTGTMGAGSDPSTHQPHQPTPRDPSVCCVGPVIMGMMMRMIMEMKMRRKTAGDNDNHDGDDDDDDGHENEDGDDDDDDDDGCGDRNEKEKCGRR</sequence>
<reference evidence="2 3" key="1">
    <citation type="journal article" date="2021" name="Elife">
        <title>Chloroplast acquisition without the gene transfer in kleptoplastic sea slugs, Plakobranchus ocellatus.</title>
        <authorList>
            <person name="Maeda T."/>
            <person name="Takahashi S."/>
            <person name="Yoshida T."/>
            <person name="Shimamura S."/>
            <person name="Takaki Y."/>
            <person name="Nagai Y."/>
            <person name="Toyoda A."/>
            <person name="Suzuki Y."/>
            <person name="Arimoto A."/>
            <person name="Ishii H."/>
            <person name="Satoh N."/>
            <person name="Nishiyama T."/>
            <person name="Hasebe M."/>
            <person name="Maruyama T."/>
            <person name="Minagawa J."/>
            <person name="Obokata J."/>
            <person name="Shigenobu S."/>
        </authorList>
    </citation>
    <scope>NUCLEOTIDE SEQUENCE [LARGE SCALE GENOMIC DNA]</scope>
</reference>
<dbReference type="EMBL" id="BLXT01007928">
    <property type="protein sequence ID" value="GFO43845.1"/>
    <property type="molecule type" value="Genomic_DNA"/>
</dbReference>
<evidence type="ECO:0000313" key="2">
    <source>
        <dbReference type="EMBL" id="GFO43845.1"/>
    </source>
</evidence>
<feature type="region of interest" description="Disordered" evidence="1">
    <location>
        <begin position="83"/>
        <end position="133"/>
    </location>
</feature>
<feature type="compositionally biased region" description="Polar residues" evidence="1">
    <location>
        <begin position="40"/>
        <end position="56"/>
    </location>
</feature>
<protein>
    <submittedName>
        <fullName evidence="2">Uncharacterized protein</fullName>
    </submittedName>
</protein>
<feature type="compositionally biased region" description="Basic and acidic residues" evidence="1">
    <location>
        <begin position="121"/>
        <end position="133"/>
    </location>
</feature>
<keyword evidence="3" id="KW-1185">Reference proteome</keyword>
<accession>A0AAV4DIL3</accession>
<name>A0AAV4DIL3_9GAST</name>
<comment type="caution">
    <text evidence="2">The sequence shown here is derived from an EMBL/GenBank/DDBJ whole genome shotgun (WGS) entry which is preliminary data.</text>
</comment>
<dbReference type="AlphaFoldDB" id="A0AAV4DIL3"/>
<evidence type="ECO:0000256" key="1">
    <source>
        <dbReference type="SAM" id="MobiDB-lite"/>
    </source>
</evidence>
<dbReference type="Proteomes" id="UP000735302">
    <property type="component" value="Unassembled WGS sequence"/>
</dbReference>
<evidence type="ECO:0000313" key="3">
    <source>
        <dbReference type="Proteomes" id="UP000735302"/>
    </source>
</evidence>
<feature type="compositionally biased region" description="Acidic residues" evidence="1">
    <location>
        <begin position="97"/>
        <end position="120"/>
    </location>
</feature>
<feature type="region of interest" description="Disordered" evidence="1">
    <location>
        <begin position="40"/>
        <end position="67"/>
    </location>
</feature>
<proteinExistence type="predicted"/>
<organism evidence="2 3">
    <name type="scientific">Plakobranchus ocellatus</name>
    <dbReference type="NCBI Taxonomy" id="259542"/>
    <lineage>
        <taxon>Eukaryota</taxon>
        <taxon>Metazoa</taxon>
        <taxon>Spiralia</taxon>
        <taxon>Lophotrochozoa</taxon>
        <taxon>Mollusca</taxon>
        <taxon>Gastropoda</taxon>
        <taxon>Heterobranchia</taxon>
        <taxon>Euthyneura</taxon>
        <taxon>Panpulmonata</taxon>
        <taxon>Sacoglossa</taxon>
        <taxon>Placobranchoidea</taxon>
        <taxon>Plakobranchidae</taxon>
        <taxon>Plakobranchus</taxon>
    </lineage>
</organism>
<feature type="compositionally biased region" description="Basic and acidic residues" evidence="1">
    <location>
        <begin position="83"/>
        <end position="96"/>
    </location>
</feature>
<gene>
    <name evidence="2" type="ORF">PoB_007035000</name>
</gene>